<evidence type="ECO:0008006" key="4">
    <source>
        <dbReference type="Google" id="ProtNLM"/>
    </source>
</evidence>
<dbReference type="RefSeq" id="WP_373950532.1">
    <property type="nucleotide sequence ID" value="NZ_JBHDLN010000004.1"/>
</dbReference>
<evidence type="ECO:0000313" key="2">
    <source>
        <dbReference type="EMBL" id="MFB0842573.1"/>
    </source>
</evidence>
<dbReference type="Proteomes" id="UP001575622">
    <property type="component" value="Unassembled WGS sequence"/>
</dbReference>
<feature type="signal peptide" evidence="1">
    <location>
        <begin position="1"/>
        <end position="23"/>
    </location>
</feature>
<comment type="caution">
    <text evidence="2">The sequence shown here is derived from an EMBL/GenBank/DDBJ whole genome shotgun (WGS) entry which is preliminary data.</text>
</comment>
<sequence>MKKMLSSVLTTALLLTAAVPAFAQDSNQAAAPATASVVNPESISVQSYFFAAVSWRNVPGASHYEFYVYKNNTDLVEYGTQSVTGRDIGLRAGDIYRIDIRAVGPNNSTLASGTTGTFIAGSSSIYISL</sequence>
<dbReference type="EMBL" id="JBHDLN010000004">
    <property type="protein sequence ID" value="MFB0842573.1"/>
    <property type="molecule type" value="Genomic_DNA"/>
</dbReference>
<reference evidence="2 3" key="1">
    <citation type="submission" date="2024-09" db="EMBL/GenBank/DDBJ databases">
        <authorList>
            <person name="Makale K.P.P."/>
            <person name="Makhzoum A."/>
            <person name="Rantong G."/>
            <person name="Rahube T.O."/>
        </authorList>
    </citation>
    <scope>NUCLEOTIDE SEQUENCE [LARGE SCALE GENOMIC DNA]</scope>
    <source>
        <strain evidence="2 3">KM_D13</strain>
    </source>
</reference>
<evidence type="ECO:0000256" key="1">
    <source>
        <dbReference type="SAM" id="SignalP"/>
    </source>
</evidence>
<protein>
    <recommendedName>
        <fullName evidence="4">Fibronectin type-III domain-containing protein</fullName>
    </recommendedName>
</protein>
<keyword evidence="1" id="KW-0732">Signal</keyword>
<name>A0ABV4UXP6_9BACL</name>
<proteinExistence type="predicted"/>
<gene>
    <name evidence="2" type="ORF">ACEU3E_10345</name>
</gene>
<keyword evidence="3" id="KW-1185">Reference proteome</keyword>
<organism evidence="2 3">
    <name type="scientific">Paenibacillus oleatilyticus</name>
    <dbReference type="NCBI Taxonomy" id="2594886"/>
    <lineage>
        <taxon>Bacteria</taxon>
        <taxon>Bacillati</taxon>
        <taxon>Bacillota</taxon>
        <taxon>Bacilli</taxon>
        <taxon>Bacillales</taxon>
        <taxon>Paenibacillaceae</taxon>
        <taxon>Paenibacillus</taxon>
    </lineage>
</organism>
<evidence type="ECO:0000313" key="3">
    <source>
        <dbReference type="Proteomes" id="UP001575622"/>
    </source>
</evidence>
<feature type="chain" id="PRO_5046083371" description="Fibronectin type-III domain-containing protein" evidence="1">
    <location>
        <begin position="24"/>
        <end position="129"/>
    </location>
</feature>
<accession>A0ABV4UXP6</accession>